<dbReference type="PANTHER" id="PTHR11559">
    <property type="entry name" value="CARBOXYLESTERASE"/>
    <property type="match status" value="1"/>
</dbReference>
<dbReference type="InterPro" id="IPR019819">
    <property type="entry name" value="Carboxylesterase_B_CS"/>
</dbReference>
<dbReference type="Proteomes" id="UP001252243">
    <property type="component" value="Unassembled WGS sequence"/>
</dbReference>
<evidence type="ECO:0000256" key="3">
    <source>
        <dbReference type="RuleBase" id="RU361235"/>
    </source>
</evidence>
<accession>A0ABU1UGN2</accession>
<keyword evidence="6" id="KW-1185">Reference proteome</keyword>
<evidence type="ECO:0000259" key="4">
    <source>
        <dbReference type="Pfam" id="PF00135"/>
    </source>
</evidence>
<dbReference type="PROSITE" id="PS00941">
    <property type="entry name" value="CARBOXYLESTERASE_B_2"/>
    <property type="match status" value="1"/>
</dbReference>
<evidence type="ECO:0000256" key="1">
    <source>
        <dbReference type="ARBA" id="ARBA00005964"/>
    </source>
</evidence>
<dbReference type="PROSITE" id="PS00122">
    <property type="entry name" value="CARBOXYLESTERASE_B_1"/>
    <property type="match status" value="1"/>
</dbReference>
<gene>
    <name evidence="5" type="ORF">J2X01_003666</name>
</gene>
<reference evidence="5 6" key="1">
    <citation type="submission" date="2023-07" db="EMBL/GenBank/DDBJ databases">
        <title>Sorghum-associated microbial communities from plants grown in Nebraska, USA.</title>
        <authorList>
            <person name="Schachtman D."/>
        </authorList>
    </citation>
    <scope>NUCLEOTIDE SEQUENCE [LARGE SCALE GENOMIC DNA]</scope>
    <source>
        <strain evidence="5 6">BE167</strain>
    </source>
</reference>
<name>A0ABU1UGN2_9MICC</name>
<comment type="caution">
    <text evidence="5">The sequence shown here is derived from an EMBL/GenBank/DDBJ whole genome shotgun (WGS) entry which is preliminary data.</text>
</comment>
<comment type="similarity">
    <text evidence="1 3">Belongs to the type-B carboxylesterase/lipase family.</text>
</comment>
<keyword evidence="2 3" id="KW-0378">Hydrolase</keyword>
<sequence length="516" mass="54491">MNELVSTVNGELRGSMSGGVYAFLGVPYAAPPFGANRLRPPQPVSPWPGVRNATALGPEPPQVAPPTTGPVEGAAEDWEEVGAAFAAVKRAAPSEDCLTLNVWTPDPAAAGLSVMVWIQGGMFELSSTAAYDGSHFARDGVVCVVINWRPGAEGFLYLDDGIANLGLLDQVAALQWVRENIDAFGGDPGNVTVFGESAGAMSIGMLLAMPCAEGLFRRAILQSGAAHQVTPAADALRIAGYLADKLGVPATREAIAGAGVERLLAAQAELKAELIADPDPDRWGQAVVASVMPWQPVIDGDILPGAPIEQIAAGAGAQVDVIVGTNADDWRLWLAVSGAIAGITDEILTGPVRAYGHQCLAAYGLPAGTALAAYRERYPTAPPGELLAAAQTDWWMRIPAIRLAEAHAGAAPAAWTYMYEFHWASPGLGAVHALEIPFVFDIASPDVPLFGPMLGNEPPQELARTMHAAWVAFARTGDPGWPRYETGRRATMRFDTASRIVEDPRSWERSLWAGLR</sequence>
<organism evidence="5 6">
    <name type="scientific">Arthrobacter ginsengisoli</name>
    <dbReference type="NCBI Taxonomy" id="1356565"/>
    <lineage>
        <taxon>Bacteria</taxon>
        <taxon>Bacillati</taxon>
        <taxon>Actinomycetota</taxon>
        <taxon>Actinomycetes</taxon>
        <taxon>Micrococcales</taxon>
        <taxon>Micrococcaceae</taxon>
        <taxon>Arthrobacter</taxon>
    </lineage>
</organism>
<proteinExistence type="inferred from homology"/>
<dbReference type="InterPro" id="IPR002018">
    <property type="entry name" value="CarbesteraseB"/>
</dbReference>
<dbReference type="EMBL" id="JAVDVQ010000022">
    <property type="protein sequence ID" value="MDR7084357.1"/>
    <property type="molecule type" value="Genomic_DNA"/>
</dbReference>
<dbReference type="SUPFAM" id="SSF53474">
    <property type="entry name" value="alpha/beta-Hydrolases"/>
    <property type="match status" value="1"/>
</dbReference>
<feature type="domain" description="Carboxylesterase type B" evidence="4">
    <location>
        <begin position="4"/>
        <end position="492"/>
    </location>
</feature>
<evidence type="ECO:0000313" key="5">
    <source>
        <dbReference type="EMBL" id="MDR7084357.1"/>
    </source>
</evidence>
<dbReference type="EC" id="3.1.1.-" evidence="3"/>
<dbReference type="Gene3D" id="3.40.50.1820">
    <property type="entry name" value="alpha/beta hydrolase"/>
    <property type="match status" value="1"/>
</dbReference>
<protein>
    <recommendedName>
        <fullName evidence="3">Carboxylic ester hydrolase</fullName>
        <ecNumber evidence="3">3.1.1.-</ecNumber>
    </recommendedName>
</protein>
<dbReference type="InterPro" id="IPR019826">
    <property type="entry name" value="Carboxylesterase_B_AS"/>
</dbReference>
<evidence type="ECO:0000256" key="2">
    <source>
        <dbReference type="ARBA" id="ARBA00022801"/>
    </source>
</evidence>
<dbReference type="InterPro" id="IPR029058">
    <property type="entry name" value="AB_hydrolase_fold"/>
</dbReference>
<dbReference type="Pfam" id="PF00135">
    <property type="entry name" value="COesterase"/>
    <property type="match status" value="1"/>
</dbReference>
<evidence type="ECO:0000313" key="6">
    <source>
        <dbReference type="Proteomes" id="UP001252243"/>
    </source>
</evidence>
<dbReference type="RefSeq" id="WP_310060635.1">
    <property type="nucleotide sequence ID" value="NZ_JAVDVQ010000022.1"/>
</dbReference>
<dbReference type="InterPro" id="IPR050309">
    <property type="entry name" value="Type-B_Carboxylest/Lipase"/>
</dbReference>